<evidence type="ECO:0000313" key="2">
    <source>
        <dbReference type="Proteomes" id="UP000827549"/>
    </source>
</evidence>
<evidence type="ECO:0000313" key="1">
    <source>
        <dbReference type="EMBL" id="WOO86108.1"/>
    </source>
</evidence>
<reference evidence="1" key="1">
    <citation type="submission" date="2023-10" db="EMBL/GenBank/DDBJ databases">
        <authorList>
            <person name="Noh H."/>
        </authorList>
    </citation>
    <scope>NUCLEOTIDE SEQUENCE</scope>
    <source>
        <strain evidence="1">DUCC4014</strain>
    </source>
</reference>
<protein>
    <submittedName>
        <fullName evidence="1">Uncharacterized protein</fullName>
    </submittedName>
</protein>
<dbReference type="RefSeq" id="XP_062632134.1">
    <property type="nucleotide sequence ID" value="XM_062776150.1"/>
</dbReference>
<proteinExistence type="predicted"/>
<dbReference type="AlphaFoldDB" id="A0AAF0YM93"/>
<dbReference type="Proteomes" id="UP000827549">
    <property type="component" value="Chromosome 7"/>
</dbReference>
<sequence>MPAAVTIDHSAYPHIISRILTYADLETQNALARTSKAYYDAFDATARRHVVVRTRGDTVTIGTRVGGRHRRSMTVPYQKPSKYAPEQRNAFYKFLREGVTGSEVTDVEYPAHNMLTWGQFRAPGVARVHTLRVVATSCVPAHRLSHYAWSPLSTCDSLVVFSHINPPSSRATGDEPDADYYELVGEDYPKYVFNSRHRLVINIDIPPDAQQRPHRNRCQLLYNPRAGTTGDTDYRSEQVMVFRATGAHVRQQDPVRDPWWEPIALRLAKDIRASCRYTFVGADAFQPPMALGDNGEIVASFEDIVRGEHHKLHTQALDEEEEEPDAVEPTAPPTFDFVTRDQYRASVGEEQFAIDTGV</sequence>
<dbReference type="EMBL" id="CP086720">
    <property type="protein sequence ID" value="WOO86108.1"/>
    <property type="molecule type" value="Genomic_DNA"/>
</dbReference>
<keyword evidence="2" id="KW-1185">Reference proteome</keyword>
<dbReference type="GeneID" id="87812758"/>
<name>A0AAF0YM93_9TREE</name>
<organism evidence="1 2">
    <name type="scientific">Vanrija pseudolonga</name>
    <dbReference type="NCBI Taxonomy" id="143232"/>
    <lineage>
        <taxon>Eukaryota</taxon>
        <taxon>Fungi</taxon>
        <taxon>Dikarya</taxon>
        <taxon>Basidiomycota</taxon>
        <taxon>Agaricomycotina</taxon>
        <taxon>Tremellomycetes</taxon>
        <taxon>Trichosporonales</taxon>
        <taxon>Trichosporonaceae</taxon>
        <taxon>Vanrija</taxon>
    </lineage>
</organism>
<accession>A0AAF0YM93</accession>
<gene>
    <name evidence="1" type="ORF">LOC62_07G009597</name>
</gene>